<protein>
    <submittedName>
        <fullName evidence="1">Uncharacterized protein</fullName>
    </submittedName>
</protein>
<proteinExistence type="predicted"/>
<dbReference type="AlphaFoldDB" id="A0A0A9AJR5"/>
<evidence type="ECO:0000313" key="1">
    <source>
        <dbReference type="EMBL" id="JAD49155.1"/>
    </source>
</evidence>
<sequence length="67" mass="7442">MRDAVTSCIRFLLAQLKSHFSLVDTRTLVEGFAPSISDDEANRLFEAMKEDAKIVAEHVHLPGDVAE</sequence>
<accession>A0A0A9AJR5</accession>
<reference evidence="1" key="1">
    <citation type="submission" date="2014-09" db="EMBL/GenBank/DDBJ databases">
        <authorList>
            <person name="Magalhaes I.L.F."/>
            <person name="Oliveira U."/>
            <person name="Santos F.R."/>
            <person name="Vidigal T.H.D.A."/>
            <person name="Brescovit A.D."/>
            <person name="Santos A.J."/>
        </authorList>
    </citation>
    <scope>NUCLEOTIDE SEQUENCE</scope>
    <source>
        <tissue evidence="1">Shoot tissue taken approximately 20 cm above the soil surface</tissue>
    </source>
</reference>
<dbReference type="EMBL" id="GBRH01248740">
    <property type="protein sequence ID" value="JAD49155.1"/>
    <property type="molecule type" value="Transcribed_RNA"/>
</dbReference>
<reference evidence="1" key="2">
    <citation type="journal article" date="2015" name="Data Brief">
        <title>Shoot transcriptome of the giant reed, Arundo donax.</title>
        <authorList>
            <person name="Barrero R.A."/>
            <person name="Guerrero F.D."/>
            <person name="Moolhuijzen P."/>
            <person name="Goolsby J.A."/>
            <person name="Tidwell J."/>
            <person name="Bellgard S.E."/>
            <person name="Bellgard M.I."/>
        </authorList>
    </citation>
    <scope>NUCLEOTIDE SEQUENCE</scope>
    <source>
        <tissue evidence="1">Shoot tissue taken approximately 20 cm above the soil surface</tissue>
    </source>
</reference>
<organism evidence="1">
    <name type="scientific">Arundo donax</name>
    <name type="common">Giant reed</name>
    <name type="synonym">Donax arundinaceus</name>
    <dbReference type="NCBI Taxonomy" id="35708"/>
    <lineage>
        <taxon>Eukaryota</taxon>
        <taxon>Viridiplantae</taxon>
        <taxon>Streptophyta</taxon>
        <taxon>Embryophyta</taxon>
        <taxon>Tracheophyta</taxon>
        <taxon>Spermatophyta</taxon>
        <taxon>Magnoliopsida</taxon>
        <taxon>Liliopsida</taxon>
        <taxon>Poales</taxon>
        <taxon>Poaceae</taxon>
        <taxon>PACMAD clade</taxon>
        <taxon>Arundinoideae</taxon>
        <taxon>Arundineae</taxon>
        <taxon>Arundo</taxon>
    </lineage>
</organism>
<name>A0A0A9AJR5_ARUDO</name>